<feature type="chain" id="PRO_5042111018" evidence="1">
    <location>
        <begin position="27"/>
        <end position="250"/>
    </location>
</feature>
<reference evidence="2 3" key="1">
    <citation type="submission" date="2018-08" db="EMBL/GenBank/DDBJ databases">
        <title>Complete genome sequence of JP2-74.</title>
        <authorList>
            <person name="Wu L."/>
        </authorList>
    </citation>
    <scope>NUCLEOTIDE SEQUENCE [LARGE SCALE GENOMIC DNA]</scope>
    <source>
        <strain evidence="2 3">JP2-74</strain>
    </source>
</reference>
<feature type="signal peptide" evidence="1">
    <location>
        <begin position="1"/>
        <end position="26"/>
    </location>
</feature>
<organism evidence="2 3">
    <name type="scientific">Chromobacterium rhizoryzae</name>
    <dbReference type="NCBI Taxonomy" id="1778675"/>
    <lineage>
        <taxon>Bacteria</taxon>
        <taxon>Pseudomonadati</taxon>
        <taxon>Pseudomonadota</taxon>
        <taxon>Betaproteobacteria</taxon>
        <taxon>Neisseriales</taxon>
        <taxon>Chromobacteriaceae</taxon>
        <taxon>Chromobacterium</taxon>
    </lineage>
</organism>
<dbReference type="RefSeq" id="WP_052052060.1">
    <property type="nucleotide sequence ID" value="NZ_CP031968.1"/>
</dbReference>
<evidence type="ECO:0000313" key="2">
    <source>
        <dbReference type="EMBL" id="AXT45819.1"/>
    </source>
</evidence>
<dbReference type="AlphaFoldDB" id="A0AAD0W739"/>
<keyword evidence="3" id="KW-1185">Reference proteome</keyword>
<accession>A0AAD0W739</accession>
<evidence type="ECO:0000313" key="3">
    <source>
        <dbReference type="Proteomes" id="UP000259465"/>
    </source>
</evidence>
<name>A0AAD0W739_9NEIS</name>
<dbReference type="KEGG" id="crz:D1345_06325"/>
<protein>
    <submittedName>
        <fullName evidence="2">Uncharacterized protein</fullName>
    </submittedName>
</protein>
<gene>
    <name evidence="2" type="ORF">D1345_06325</name>
</gene>
<proteinExistence type="predicted"/>
<dbReference type="Proteomes" id="UP000259465">
    <property type="component" value="Chromosome"/>
</dbReference>
<evidence type="ECO:0000256" key="1">
    <source>
        <dbReference type="SAM" id="SignalP"/>
    </source>
</evidence>
<dbReference type="EMBL" id="CP031968">
    <property type="protein sequence ID" value="AXT45819.1"/>
    <property type="molecule type" value="Genomic_DNA"/>
</dbReference>
<sequence>MTALKLASRGLLAAALLAGLAGAAHAADDIDRVNLEGTLGQERIGMSLLVKNGKSFDGGHYFYGRYLKDIPLRGKLQGETLLLSEPGGGVFKLRFKSNGSADGQPLSFDNSVGLDGDWTLKTKTLPVTLTMGDMAPASEGRWYRDVTEESDAAFEARVQGFQRAALAGQAQQASRYVHFPLRINHKGGSRQIANARQLQAEWSDIFTPAYLELLKQPMPHNLFVRNGQAMLGSGVAWFDAKGAAALNLPD</sequence>
<keyword evidence="1" id="KW-0732">Signal</keyword>